<proteinExistence type="predicted"/>
<protein>
    <submittedName>
        <fullName evidence="2">Vitamin B12 dependent-methionine synthase activation domain-containing protein</fullName>
    </submittedName>
</protein>
<name>A0ABV6Z1C7_UNCC1</name>
<dbReference type="Gene3D" id="3.40.109.40">
    <property type="match status" value="1"/>
</dbReference>
<dbReference type="InterPro" id="IPR037010">
    <property type="entry name" value="VitB12-dep_Met_synth_activ_sf"/>
</dbReference>
<feature type="domain" description="AdoMet activation" evidence="1">
    <location>
        <begin position="180"/>
        <end position="239"/>
    </location>
</feature>
<evidence type="ECO:0000313" key="3">
    <source>
        <dbReference type="Proteomes" id="UP001594351"/>
    </source>
</evidence>
<evidence type="ECO:0000259" key="1">
    <source>
        <dbReference type="Pfam" id="PF02965"/>
    </source>
</evidence>
<dbReference type="Pfam" id="PF02965">
    <property type="entry name" value="Met_synt_B12"/>
    <property type="match status" value="1"/>
</dbReference>
<organism evidence="2 3">
    <name type="scientific">candidate division CSSED10-310 bacterium</name>
    <dbReference type="NCBI Taxonomy" id="2855610"/>
    <lineage>
        <taxon>Bacteria</taxon>
        <taxon>Bacteria division CSSED10-310</taxon>
    </lineage>
</organism>
<comment type="caution">
    <text evidence="2">The sequence shown here is derived from an EMBL/GenBank/DDBJ whole genome shotgun (WGS) entry which is preliminary data.</text>
</comment>
<dbReference type="InterPro" id="IPR004223">
    <property type="entry name" value="VitB12-dep_Met_synth_activ_dom"/>
</dbReference>
<keyword evidence="3" id="KW-1185">Reference proteome</keyword>
<reference evidence="2 3" key="1">
    <citation type="submission" date="2024-09" db="EMBL/GenBank/DDBJ databases">
        <title>Laminarin stimulates single cell rates of sulfate reduction while oxygen inhibits transcriptomic activity in coastal marine sediment.</title>
        <authorList>
            <person name="Lindsay M."/>
            <person name="Orcutt B."/>
            <person name="Emerson D."/>
            <person name="Stepanauskas R."/>
            <person name="D'Angelo T."/>
        </authorList>
    </citation>
    <scope>NUCLEOTIDE SEQUENCE [LARGE SCALE GENOMIC DNA]</scope>
    <source>
        <strain evidence="2">SAG AM-311-K15</strain>
    </source>
</reference>
<dbReference type="SUPFAM" id="SSF56507">
    <property type="entry name" value="Methionine synthase activation domain-like"/>
    <property type="match status" value="1"/>
</dbReference>
<evidence type="ECO:0000313" key="2">
    <source>
        <dbReference type="EMBL" id="MFC1852245.1"/>
    </source>
</evidence>
<dbReference type="Proteomes" id="UP001594351">
    <property type="component" value="Unassembled WGS sequence"/>
</dbReference>
<gene>
    <name evidence="2" type="ORF">ACFL27_18775</name>
</gene>
<dbReference type="EMBL" id="JBHPBY010000287">
    <property type="protein sequence ID" value="MFC1852245.1"/>
    <property type="molecule type" value="Genomic_DNA"/>
</dbReference>
<accession>A0ABV6Z1C7</accession>
<sequence length="264" mass="30020">MDWIISIKNRPKLIFKSLHYNYKMMSQSLPPDYYNESFSISIDQRAVFRLQGYTRPEDQPDERVLELYEHTMEIAQPLLHPRGICSFHKISEIKDSHIFLSNSPVLSGKNIARTFRGADILCVGLVTIGSELEEQVRLQFQENNLATGLMLDSIGSEAAEGVAIYLDNHIGQVVKSYGWHRTPRMSPGYGSFDIREQKHIFTMVDHQRVSVTLTPSCIMVPQKSVSFVIGCGENVRHFDNLSPCRVCDVKDCPVRDPASARCQQ</sequence>